<name>A0A8S1WZY3_PAROT</name>
<proteinExistence type="predicted"/>
<protein>
    <submittedName>
        <fullName evidence="1">Uncharacterized protein</fullName>
    </submittedName>
</protein>
<accession>A0A8S1WZY3</accession>
<organism evidence="1 2">
    <name type="scientific">Paramecium octaurelia</name>
    <dbReference type="NCBI Taxonomy" id="43137"/>
    <lineage>
        <taxon>Eukaryota</taxon>
        <taxon>Sar</taxon>
        <taxon>Alveolata</taxon>
        <taxon>Ciliophora</taxon>
        <taxon>Intramacronucleata</taxon>
        <taxon>Oligohymenophorea</taxon>
        <taxon>Peniculida</taxon>
        <taxon>Parameciidae</taxon>
        <taxon>Paramecium</taxon>
    </lineage>
</organism>
<gene>
    <name evidence="1" type="ORF">POCTA_138.1.T1080015</name>
</gene>
<comment type="caution">
    <text evidence="1">The sequence shown here is derived from an EMBL/GenBank/DDBJ whole genome shotgun (WGS) entry which is preliminary data.</text>
</comment>
<evidence type="ECO:0000313" key="2">
    <source>
        <dbReference type="Proteomes" id="UP000683925"/>
    </source>
</evidence>
<dbReference type="Proteomes" id="UP000683925">
    <property type="component" value="Unassembled WGS sequence"/>
</dbReference>
<dbReference type="OrthoDB" id="311634at2759"/>
<dbReference type="AlphaFoldDB" id="A0A8S1WZY3"/>
<reference evidence="1" key="1">
    <citation type="submission" date="2021-01" db="EMBL/GenBank/DDBJ databases">
        <authorList>
            <consortium name="Genoscope - CEA"/>
            <person name="William W."/>
        </authorList>
    </citation>
    <scope>NUCLEOTIDE SEQUENCE</scope>
</reference>
<dbReference type="EMBL" id="CAJJDP010000108">
    <property type="protein sequence ID" value="CAD8194912.1"/>
    <property type="molecule type" value="Genomic_DNA"/>
</dbReference>
<keyword evidence="2" id="KW-1185">Reference proteome</keyword>
<sequence length="408" mass="49117">MQQIQDHLIEDEDVLYQMSQQIISIQLNEIPCTVQKEKSTEKLILFLGFQHETFDQFYSHFIDKKCLQENTFFKIVLIRKNQQSCFLINSPYSLKKCTDYDQDLDQKIMLFSSKINLEQILEQFHECKAHLVVNYKELLGNTQQEKLQNLIDKQLLYFGKIKLKQKYISIIHLERENYYSLIIVKDLKSLNLIELNFITIVLILNTIFKNVSFFEFKITQNPLKLNYGEMSCHMMRQQEKLLKIVNNKIERLWIQLLNLQQIPKIDEKLSRVAQWNPKFIFETKINGFMENYVQNKFNNYEFWKRYQQRVGKIELIALIRRIFETQLLDINQLKEVNEFFTKYHKYEYDNVVIVSIQNLAIIVNCWSKYFKNHLVYKLFQLNQIGKNVQTLPQQDFETGVFLFGKSRV</sequence>
<evidence type="ECO:0000313" key="1">
    <source>
        <dbReference type="EMBL" id="CAD8194912.1"/>
    </source>
</evidence>